<keyword evidence="1" id="KW-0472">Membrane</keyword>
<dbReference type="EMBL" id="QRID01000010">
    <property type="protein sequence ID" value="RHG27615.1"/>
    <property type="molecule type" value="Genomic_DNA"/>
</dbReference>
<reference evidence="4 5" key="1">
    <citation type="submission" date="2018-08" db="EMBL/GenBank/DDBJ databases">
        <title>A genome reference for cultivated species of the human gut microbiota.</title>
        <authorList>
            <person name="Zou Y."/>
            <person name="Xue W."/>
            <person name="Luo G."/>
        </authorList>
    </citation>
    <scope>NUCLEOTIDE SEQUENCE [LARGE SCALE GENOMIC DNA]</scope>
    <source>
        <strain evidence="3 5">AM22-21LB</strain>
        <strain evidence="2 4">AM37-1AC</strain>
    </source>
</reference>
<organism evidence="2 4">
    <name type="scientific">Roseburia intestinalis</name>
    <dbReference type="NCBI Taxonomy" id="166486"/>
    <lineage>
        <taxon>Bacteria</taxon>
        <taxon>Bacillati</taxon>
        <taxon>Bacillota</taxon>
        <taxon>Clostridia</taxon>
        <taxon>Lachnospirales</taxon>
        <taxon>Lachnospiraceae</taxon>
        <taxon>Roseburia</taxon>
    </lineage>
</organism>
<evidence type="ECO:0000313" key="4">
    <source>
        <dbReference type="Proteomes" id="UP000283513"/>
    </source>
</evidence>
<name>A0A3R6EHR6_9FIRM</name>
<dbReference type="AlphaFoldDB" id="A0A3R6EHR6"/>
<proteinExistence type="predicted"/>
<evidence type="ECO:0000313" key="5">
    <source>
        <dbReference type="Proteomes" id="UP000284051"/>
    </source>
</evidence>
<dbReference type="Proteomes" id="UP000283513">
    <property type="component" value="Unassembled WGS sequence"/>
</dbReference>
<sequence length="82" mass="9485">MVVWDTLCFHSTLCCGDNAVFFGNYQILFQTADIGLLFANIVPEVCLFVILHRKSARLVQELILIKVRQVETVMDLLRRRET</sequence>
<dbReference type="EMBL" id="QSHO01000046">
    <property type="protein sequence ID" value="RHC11529.1"/>
    <property type="molecule type" value="Genomic_DNA"/>
</dbReference>
<protein>
    <submittedName>
        <fullName evidence="2">Uncharacterized protein</fullName>
    </submittedName>
</protein>
<evidence type="ECO:0000313" key="3">
    <source>
        <dbReference type="EMBL" id="RHG27615.1"/>
    </source>
</evidence>
<dbReference type="Proteomes" id="UP000284051">
    <property type="component" value="Unassembled WGS sequence"/>
</dbReference>
<accession>A0A3R6EHR6</accession>
<gene>
    <name evidence="3" type="ORF">DW264_10895</name>
    <name evidence="2" type="ORF">DW856_20085</name>
</gene>
<evidence type="ECO:0000256" key="1">
    <source>
        <dbReference type="SAM" id="Phobius"/>
    </source>
</evidence>
<keyword evidence="1" id="KW-0812">Transmembrane</keyword>
<evidence type="ECO:0000313" key="2">
    <source>
        <dbReference type="EMBL" id="RHC11529.1"/>
    </source>
</evidence>
<comment type="caution">
    <text evidence="2">The sequence shown here is derived from an EMBL/GenBank/DDBJ whole genome shotgun (WGS) entry which is preliminary data.</text>
</comment>
<keyword evidence="1" id="KW-1133">Transmembrane helix</keyword>
<feature type="transmembrane region" description="Helical" evidence="1">
    <location>
        <begin position="27"/>
        <end position="51"/>
    </location>
</feature>